<keyword evidence="8" id="KW-1185">Reference proteome</keyword>
<evidence type="ECO:0000259" key="6">
    <source>
        <dbReference type="Pfam" id="PF05699"/>
    </source>
</evidence>
<evidence type="ECO:0000256" key="3">
    <source>
        <dbReference type="ARBA" id="ARBA00022771"/>
    </source>
</evidence>
<keyword evidence="3" id="KW-0863">Zinc-finger</keyword>
<dbReference type="SUPFAM" id="SSF140996">
    <property type="entry name" value="Hermes dimerisation domain"/>
    <property type="match status" value="1"/>
</dbReference>
<comment type="subcellular location">
    <subcellularLocation>
        <location evidence="1">Nucleus</location>
    </subcellularLocation>
</comment>
<dbReference type="InParanoid" id="H3A803"/>
<protein>
    <recommendedName>
        <fullName evidence="6">HAT C-terminal dimerisation domain-containing protein</fullName>
    </recommendedName>
</protein>
<evidence type="ECO:0000256" key="1">
    <source>
        <dbReference type="ARBA" id="ARBA00004123"/>
    </source>
</evidence>
<dbReference type="EMBL" id="AFYH01211260">
    <property type="status" value="NOT_ANNOTATED_CDS"/>
    <property type="molecule type" value="Genomic_DNA"/>
</dbReference>
<dbReference type="HOGENOM" id="CLU_009123_12_3_1"/>
<sequence>SITNAMAKWIAANCRPINIVNDTGLRDIIQIAPSNQAYTLPSRGTIMIYINSEKTTKLVLLKDAPFVALTRDYWMSVSNHSTAHLIDAALTLQSLVPTVKHTEERHYAETCAEHFLDVAKEWNIQDKVTTFGTDNARNMIAAANCLPFEHMPCIAHSPQRSITIVLNAAGFENVLAKCRKLVGHFKHSPANSAELERQQAASGQKQGSLIQDVATRWNSTLQVVQQLFAVTATLALQKHILVVPSAAKFDKLQKLEALLEPCRYVTELLGGETYVSCSIVLPALCHLFCGMAVSDDDPAYVVWFKNSFNADLTKRKIATALDPRFKNLKCLPKSKREEVWKLILNLTLSEVSKDQQPGAQEITEAEPPKKKMNLLLATSDSEDEHEGTHSASAALDHYKAKLVISMEDCPLEQWSKRAGAYEILAKVARKYLATPATTVPCEQLFSLSGQIVNKKRAALAPENINKLVCLSSWLS</sequence>
<accession>H3A803</accession>
<dbReference type="Pfam" id="PF05699">
    <property type="entry name" value="Dimer_Tnp_hAT"/>
    <property type="match status" value="1"/>
</dbReference>
<reference evidence="7" key="2">
    <citation type="submission" date="2025-08" db="UniProtKB">
        <authorList>
            <consortium name="Ensembl"/>
        </authorList>
    </citation>
    <scope>IDENTIFICATION</scope>
</reference>
<dbReference type="eggNOG" id="KOG1121">
    <property type="taxonomic scope" value="Eukaryota"/>
</dbReference>
<dbReference type="GeneTree" id="ENSGT00940000158431"/>
<reference evidence="8" key="1">
    <citation type="submission" date="2011-08" db="EMBL/GenBank/DDBJ databases">
        <title>The draft genome of Latimeria chalumnae.</title>
        <authorList>
            <person name="Di Palma F."/>
            <person name="Alfoldi J."/>
            <person name="Johnson J."/>
            <person name="Berlin A."/>
            <person name="Gnerre S."/>
            <person name="Jaffe D."/>
            <person name="MacCallum I."/>
            <person name="Young S."/>
            <person name="Walker B.J."/>
            <person name="Lander E."/>
            <person name="Lindblad-Toh K."/>
        </authorList>
    </citation>
    <scope>NUCLEOTIDE SEQUENCE [LARGE SCALE GENOMIC DNA]</scope>
    <source>
        <strain evidence="8">Wild caught</strain>
    </source>
</reference>
<dbReference type="Proteomes" id="UP000008672">
    <property type="component" value="Unassembled WGS sequence"/>
</dbReference>
<dbReference type="GO" id="GO:0046983">
    <property type="term" value="F:protein dimerization activity"/>
    <property type="evidence" value="ECO:0007669"/>
    <property type="project" value="InterPro"/>
</dbReference>
<dbReference type="PANTHER" id="PTHR46481">
    <property type="entry name" value="ZINC FINGER BED DOMAIN-CONTAINING PROTEIN 4"/>
    <property type="match status" value="1"/>
</dbReference>
<evidence type="ECO:0000256" key="4">
    <source>
        <dbReference type="ARBA" id="ARBA00022833"/>
    </source>
</evidence>
<keyword evidence="2" id="KW-0479">Metal-binding</keyword>
<name>H3A803_LATCH</name>
<dbReference type="InterPro" id="IPR052035">
    <property type="entry name" value="ZnF_BED_domain_contain"/>
</dbReference>
<evidence type="ECO:0000313" key="8">
    <source>
        <dbReference type="Proteomes" id="UP000008672"/>
    </source>
</evidence>
<keyword evidence="5" id="KW-0539">Nucleus</keyword>
<dbReference type="SUPFAM" id="SSF53098">
    <property type="entry name" value="Ribonuclease H-like"/>
    <property type="match status" value="1"/>
</dbReference>
<dbReference type="OMA" id="EECPLQW"/>
<dbReference type="PANTHER" id="PTHR46481:SF10">
    <property type="entry name" value="ZINC FINGER BED DOMAIN-CONTAINING PROTEIN 39"/>
    <property type="match status" value="1"/>
</dbReference>
<dbReference type="GO" id="GO:0005634">
    <property type="term" value="C:nucleus"/>
    <property type="evidence" value="ECO:0007669"/>
    <property type="project" value="UniProtKB-SubCell"/>
</dbReference>
<dbReference type="GO" id="GO:0008270">
    <property type="term" value="F:zinc ion binding"/>
    <property type="evidence" value="ECO:0007669"/>
    <property type="project" value="UniProtKB-KW"/>
</dbReference>
<dbReference type="Gene3D" id="1.10.10.1070">
    <property type="entry name" value="Zinc finger, BED domain-containing"/>
    <property type="match status" value="1"/>
</dbReference>
<evidence type="ECO:0000313" key="7">
    <source>
        <dbReference type="Ensembl" id="ENSLACP00000005774.1"/>
    </source>
</evidence>
<dbReference type="AlphaFoldDB" id="H3A803"/>
<dbReference type="InterPro" id="IPR008906">
    <property type="entry name" value="HATC_C_dom"/>
</dbReference>
<dbReference type="Ensembl" id="ENSLACT00000005824.1">
    <property type="protein sequence ID" value="ENSLACP00000005774.1"/>
    <property type="gene ID" value="ENSLACG00000005126.1"/>
</dbReference>
<proteinExistence type="predicted"/>
<dbReference type="InterPro" id="IPR012337">
    <property type="entry name" value="RNaseH-like_sf"/>
</dbReference>
<evidence type="ECO:0000256" key="5">
    <source>
        <dbReference type="ARBA" id="ARBA00023242"/>
    </source>
</evidence>
<reference evidence="7" key="3">
    <citation type="submission" date="2025-09" db="UniProtKB">
        <authorList>
            <consortium name="Ensembl"/>
        </authorList>
    </citation>
    <scope>IDENTIFICATION</scope>
</reference>
<organism evidence="7 8">
    <name type="scientific">Latimeria chalumnae</name>
    <name type="common">Coelacanth</name>
    <dbReference type="NCBI Taxonomy" id="7897"/>
    <lineage>
        <taxon>Eukaryota</taxon>
        <taxon>Metazoa</taxon>
        <taxon>Chordata</taxon>
        <taxon>Craniata</taxon>
        <taxon>Vertebrata</taxon>
        <taxon>Euteleostomi</taxon>
        <taxon>Coelacanthiformes</taxon>
        <taxon>Coelacanthidae</taxon>
        <taxon>Latimeria</taxon>
    </lineage>
</organism>
<keyword evidence="4" id="KW-0862">Zinc</keyword>
<evidence type="ECO:0000256" key="2">
    <source>
        <dbReference type="ARBA" id="ARBA00022723"/>
    </source>
</evidence>
<feature type="domain" description="HAT C-terminal dimerisation" evidence="6">
    <location>
        <begin position="395"/>
        <end position="474"/>
    </location>
</feature>